<gene>
    <name evidence="1" type="ORF">B0I36DRAFT_311196</name>
</gene>
<dbReference type="RefSeq" id="XP_046018719.1">
    <property type="nucleotide sequence ID" value="XM_046152340.1"/>
</dbReference>
<evidence type="ECO:0000313" key="1">
    <source>
        <dbReference type="EMBL" id="KAH7040664.1"/>
    </source>
</evidence>
<dbReference type="AlphaFoldDB" id="A0A9P9C011"/>
<organism evidence="1 2">
    <name type="scientific">Microdochium trichocladiopsis</name>
    <dbReference type="NCBI Taxonomy" id="1682393"/>
    <lineage>
        <taxon>Eukaryota</taxon>
        <taxon>Fungi</taxon>
        <taxon>Dikarya</taxon>
        <taxon>Ascomycota</taxon>
        <taxon>Pezizomycotina</taxon>
        <taxon>Sordariomycetes</taxon>
        <taxon>Xylariomycetidae</taxon>
        <taxon>Xylariales</taxon>
        <taxon>Microdochiaceae</taxon>
        <taxon>Microdochium</taxon>
    </lineage>
</organism>
<dbReference type="OrthoDB" id="4619394at2759"/>
<protein>
    <submittedName>
        <fullName evidence="1">Uncharacterized protein</fullName>
    </submittedName>
</protein>
<proteinExistence type="predicted"/>
<dbReference type="EMBL" id="JAGTJQ010000001">
    <property type="protein sequence ID" value="KAH7040664.1"/>
    <property type="molecule type" value="Genomic_DNA"/>
</dbReference>
<accession>A0A9P9C011</accession>
<dbReference type="Proteomes" id="UP000756346">
    <property type="component" value="Unassembled WGS sequence"/>
</dbReference>
<reference evidence="1" key="1">
    <citation type="journal article" date="2021" name="Nat. Commun.">
        <title>Genetic determinants of endophytism in the Arabidopsis root mycobiome.</title>
        <authorList>
            <person name="Mesny F."/>
            <person name="Miyauchi S."/>
            <person name="Thiergart T."/>
            <person name="Pickel B."/>
            <person name="Atanasova L."/>
            <person name="Karlsson M."/>
            <person name="Huettel B."/>
            <person name="Barry K.W."/>
            <person name="Haridas S."/>
            <person name="Chen C."/>
            <person name="Bauer D."/>
            <person name="Andreopoulos W."/>
            <person name="Pangilinan J."/>
            <person name="LaButti K."/>
            <person name="Riley R."/>
            <person name="Lipzen A."/>
            <person name="Clum A."/>
            <person name="Drula E."/>
            <person name="Henrissat B."/>
            <person name="Kohler A."/>
            <person name="Grigoriev I.V."/>
            <person name="Martin F.M."/>
            <person name="Hacquard S."/>
        </authorList>
    </citation>
    <scope>NUCLEOTIDE SEQUENCE</scope>
    <source>
        <strain evidence="1">MPI-CAGE-CH-0230</strain>
    </source>
</reference>
<name>A0A9P9C011_9PEZI</name>
<evidence type="ECO:0000313" key="2">
    <source>
        <dbReference type="Proteomes" id="UP000756346"/>
    </source>
</evidence>
<comment type="caution">
    <text evidence="1">The sequence shown here is derived from an EMBL/GenBank/DDBJ whole genome shotgun (WGS) entry which is preliminary data.</text>
</comment>
<keyword evidence="2" id="KW-1185">Reference proteome</keyword>
<dbReference type="GeneID" id="70181886"/>
<sequence length="181" mass="20713">MESCSASPIFLKQIMVGLRKAMSCKRAMLTHRSQIPVLRSPHGDGTLLYMECLIMPVVIKEDRNKYISGRNRIRQTAFQLIHRQLDEPHRSEFQHENSTFEENHFTFHNFKFRPTATQQTIMQFRTMLLTFAAMAPAIVYAQCDLCTECVSVCNESNCNPGNTECNAWCTDFCSGDLGCQC</sequence>